<evidence type="ECO:0000313" key="1">
    <source>
        <dbReference type="EMBL" id="GAA1688270.1"/>
    </source>
</evidence>
<sequence length="166" mass="18225">MSGVRGYLSAMSFIEKNLTSPGVVVVAGRSIKRYHVRAEGVALEPAVEEAAYACLPQLLADVDETPPAAFTVLHRSSNAAYLNVYSWVWDNVIEYHNVAAGIPFLGCPDEDPTNFVPVRKPWIGCVWELPPLEHERSSWVRHLLKPEIPDLAGYLADLFPAGPIGS</sequence>
<dbReference type="EMBL" id="BAAANY010000015">
    <property type="protein sequence ID" value="GAA1688270.1"/>
    <property type="molecule type" value="Genomic_DNA"/>
</dbReference>
<proteinExistence type="predicted"/>
<keyword evidence="2" id="KW-1185">Reference proteome</keyword>
<name>A0ABP4THN4_9ACTN</name>
<organism evidence="1 2">
    <name type="scientific">Fodinicola feengrottensis</name>
    <dbReference type="NCBI Taxonomy" id="435914"/>
    <lineage>
        <taxon>Bacteria</taxon>
        <taxon>Bacillati</taxon>
        <taxon>Actinomycetota</taxon>
        <taxon>Actinomycetes</taxon>
        <taxon>Mycobacteriales</taxon>
        <taxon>Fodinicola</taxon>
    </lineage>
</organism>
<gene>
    <name evidence="1" type="ORF">GCM10009765_42170</name>
</gene>
<evidence type="ECO:0000313" key="2">
    <source>
        <dbReference type="Proteomes" id="UP001500618"/>
    </source>
</evidence>
<comment type="caution">
    <text evidence="1">The sequence shown here is derived from an EMBL/GenBank/DDBJ whole genome shotgun (WGS) entry which is preliminary data.</text>
</comment>
<accession>A0ABP4THN4</accession>
<reference evidence="2" key="1">
    <citation type="journal article" date="2019" name="Int. J. Syst. Evol. Microbiol.">
        <title>The Global Catalogue of Microorganisms (GCM) 10K type strain sequencing project: providing services to taxonomists for standard genome sequencing and annotation.</title>
        <authorList>
            <consortium name="The Broad Institute Genomics Platform"/>
            <consortium name="The Broad Institute Genome Sequencing Center for Infectious Disease"/>
            <person name="Wu L."/>
            <person name="Ma J."/>
        </authorList>
    </citation>
    <scope>NUCLEOTIDE SEQUENCE [LARGE SCALE GENOMIC DNA]</scope>
    <source>
        <strain evidence="2">JCM 14718</strain>
    </source>
</reference>
<dbReference type="Proteomes" id="UP001500618">
    <property type="component" value="Unassembled WGS sequence"/>
</dbReference>
<protein>
    <submittedName>
        <fullName evidence="1">Uncharacterized protein</fullName>
    </submittedName>
</protein>